<accession>A0ABV7A3K3</accession>
<proteinExistence type="predicted"/>
<gene>
    <name evidence="1" type="ORF">ACFODW_04385</name>
</gene>
<dbReference type="RefSeq" id="WP_390303526.1">
    <property type="nucleotide sequence ID" value="NZ_JBHRRZ010000008.1"/>
</dbReference>
<reference evidence="2" key="1">
    <citation type="journal article" date="2019" name="Int. J. Syst. Evol. Microbiol.">
        <title>The Global Catalogue of Microorganisms (GCM) 10K type strain sequencing project: providing services to taxonomists for standard genome sequencing and annotation.</title>
        <authorList>
            <consortium name="The Broad Institute Genomics Platform"/>
            <consortium name="The Broad Institute Genome Sequencing Center for Infectious Disease"/>
            <person name="Wu L."/>
            <person name="Ma J."/>
        </authorList>
    </citation>
    <scope>NUCLEOTIDE SEQUENCE [LARGE SCALE GENOMIC DNA]</scope>
    <source>
        <strain evidence="2">KCTC 13193</strain>
    </source>
</reference>
<sequence>MFILVRRIDDSTEVLTKSNSQIPKMFPDFQSAKIFAQKLNNSMEIDKQWKVKSVMDKRDRLNRQA</sequence>
<evidence type="ECO:0000313" key="1">
    <source>
        <dbReference type="EMBL" id="MFC2947589.1"/>
    </source>
</evidence>
<organism evidence="1 2">
    <name type="scientific">Virgibacillus sediminis</name>
    <dbReference type="NCBI Taxonomy" id="202260"/>
    <lineage>
        <taxon>Bacteria</taxon>
        <taxon>Bacillati</taxon>
        <taxon>Bacillota</taxon>
        <taxon>Bacilli</taxon>
        <taxon>Bacillales</taxon>
        <taxon>Bacillaceae</taxon>
        <taxon>Virgibacillus</taxon>
    </lineage>
</organism>
<dbReference type="EMBL" id="JBHRRZ010000008">
    <property type="protein sequence ID" value="MFC2947589.1"/>
    <property type="molecule type" value="Genomic_DNA"/>
</dbReference>
<name>A0ABV7A3K3_9BACI</name>
<evidence type="ECO:0000313" key="2">
    <source>
        <dbReference type="Proteomes" id="UP001595387"/>
    </source>
</evidence>
<dbReference type="Proteomes" id="UP001595387">
    <property type="component" value="Unassembled WGS sequence"/>
</dbReference>
<protein>
    <submittedName>
        <fullName evidence="1">Uncharacterized protein</fullName>
    </submittedName>
</protein>
<comment type="caution">
    <text evidence="1">The sequence shown here is derived from an EMBL/GenBank/DDBJ whole genome shotgun (WGS) entry which is preliminary data.</text>
</comment>
<keyword evidence="2" id="KW-1185">Reference proteome</keyword>